<reference evidence="2 3" key="1">
    <citation type="submission" date="2019-05" db="EMBL/GenBank/DDBJ databases">
        <title>Complete genome sequence of Izhakiella calystegiae KSNA2, an endophyte isolated from beach morning glory (Calystegia soldanella).</title>
        <authorList>
            <person name="Jiang L."/>
            <person name="Jeong J.C."/>
            <person name="Kim C.Y."/>
            <person name="Kim D.H."/>
            <person name="Kim S.W."/>
            <person name="Lee j."/>
        </authorList>
    </citation>
    <scope>NUCLEOTIDE SEQUENCE [LARGE SCALE GENOMIC DNA]</scope>
    <source>
        <strain evidence="2 3">KSNA2</strain>
    </source>
</reference>
<evidence type="ECO:0000256" key="1">
    <source>
        <dbReference type="SAM" id="SignalP"/>
    </source>
</evidence>
<accession>A0A4P8YMU4</accession>
<name>A0A4P8YMU4_9ENTR</name>
<dbReference type="AlphaFoldDB" id="A0A4P8YMU4"/>
<sequence length="426" mass="45792">MRIPHGFLRQASATGALIAGALLYSTSASALVTCTVPRVNGVDVGTPPDYVELNVPILSSSVTVSALRDLPFGSELFSQRITNIGAMSTTYSNCTSNSGTKESFSVVTKIEFENGAPAAVGQLNGYDIYETGTPGIGYSLVWRDNTIARSLPQEKSVTSDSELPYANSLNIGLGYFYLALVKTGDIPAGTWNLPIDIPAIITYAQPGENMAADFNVKGQRIRISGSLNVVAGSCQTPDVYVQLGEYEITEEIQQATWSSPWKEFNIQLINCPVMAGRYEDFLSFTGATNSWAGEGSSNTFVGDPWYPTVIAYRLDPVNEKGYTYGGDTCVKTDAVANGAEGVCIEIHDISLQNAGMGLSNALAESNYDWRGKAFLNQFYLGSNATSYTIPLRARYSRIRQTSASGTVVPLKAGPANAAVEFTIFYE</sequence>
<dbReference type="GO" id="GO:0007155">
    <property type="term" value="P:cell adhesion"/>
    <property type="evidence" value="ECO:0007669"/>
    <property type="project" value="InterPro"/>
</dbReference>
<evidence type="ECO:0000313" key="3">
    <source>
        <dbReference type="Proteomes" id="UP000302163"/>
    </source>
</evidence>
<dbReference type="Gene3D" id="2.60.40.1090">
    <property type="entry name" value="Fimbrial-type adhesion domain"/>
    <property type="match status" value="1"/>
</dbReference>
<dbReference type="OrthoDB" id="6052505at2"/>
<evidence type="ECO:0000313" key="2">
    <source>
        <dbReference type="EMBL" id="QCT21503.1"/>
    </source>
</evidence>
<keyword evidence="3" id="KW-1185">Reference proteome</keyword>
<dbReference type="GO" id="GO:0009289">
    <property type="term" value="C:pilus"/>
    <property type="evidence" value="ECO:0007669"/>
    <property type="project" value="InterPro"/>
</dbReference>
<dbReference type="EMBL" id="CP040428">
    <property type="protein sequence ID" value="QCT21503.1"/>
    <property type="molecule type" value="Genomic_DNA"/>
</dbReference>
<dbReference type="Proteomes" id="UP000302163">
    <property type="component" value="Chromosome"/>
</dbReference>
<dbReference type="SUPFAM" id="SSF49401">
    <property type="entry name" value="Bacterial adhesins"/>
    <property type="match status" value="1"/>
</dbReference>
<feature type="signal peptide" evidence="1">
    <location>
        <begin position="1"/>
        <end position="30"/>
    </location>
</feature>
<keyword evidence="1" id="KW-0732">Signal</keyword>
<proteinExistence type="predicted"/>
<protein>
    <submittedName>
        <fullName evidence="2">Type 1 fimbrial protein</fullName>
    </submittedName>
</protein>
<dbReference type="InterPro" id="IPR036937">
    <property type="entry name" value="Adhesion_dom_fimbrial_sf"/>
</dbReference>
<dbReference type="RefSeq" id="WP_138097659.1">
    <property type="nucleotide sequence ID" value="NZ_CP040428.1"/>
</dbReference>
<organism evidence="2 3">
    <name type="scientific">Jejubacter calystegiae</name>
    <dbReference type="NCBI Taxonomy" id="2579935"/>
    <lineage>
        <taxon>Bacteria</taxon>
        <taxon>Pseudomonadati</taxon>
        <taxon>Pseudomonadota</taxon>
        <taxon>Gammaproteobacteria</taxon>
        <taxon>Enterobacterales</taxon>
        <taxon>Enterobacteriaceae</taxon>
        <taxon>Jejubacter</taxon>
    </lineage>
</organism>
<dbReference type="InterPro" id="IPR008966">
    <property type="entry name" value="Adhesion_dom_sf"/>
</dbReference>
<feature type="chain" id="PRO_5020266500" evidence="1">
    <location>
        <begin position="31"/>
        <end position="426"/>
    </location>
</feature>
<dbReference type="Gene3D" id="2.60.40.3310">
    <property type="match status" value="1"/>
</dbReference>
<gene>
    <name evidence="2" type="ORF">FEM41_18520</name>
</gene>
<dbReference type="KEGG" id="izh:FEM41_18520"/>